<sequence>MRDKTEQIIQSALQVFIRKGFQATTQEVANEAKVAEVTLFRKFGNKQQLFITVIKSVLEKKFYAHLIEQAKTHDTEEFLRSIIDNRLNVLSRNRNLVKMVIAESLMGNLPPEINLPDMIFTSLTHGIEQHAQQNNLVIDSTHWARQLSGIFLSHLILPADKPYYELSEREKNHLLDKYISAFVITE</sequence>
<dbReference type="Gene3D" id="1.10.357.10">
    <property type="entry name" value="Tetracycline Repressor, domain 2"/>
    <property type="match status" value="1"/>
</dbReference>
<evidence type="ECO:0000256" key="1">
    <source>
        <dbReference type="ARBA" id="ARBA00023125"/>
    </source>
</evidence>
<feature type="DNA-binding region" description="H-T-H motif" evidence="2">
    <location>
        <begin position="24"/>
        <end position="43"/>
    </location>
</feature>
<dbReference type="OrthoDB" id="277085at2"/>
<dbReference type="Pfam" id="PF00440">
    <property type="entry name" value="TetR_N"/>
    <property type="match status" value="1"/>
</dbReference>
<organism evidence="4 5">
    <name type="scientific">Salipaludibacillus aurantiacus</name>
    <dbReference type="NCBI Taxonomy" id="1601833"/>
    <lineage>
        <taxon>Bacteria</taxon>
        <taxon>Bacillati</taxon>
        <taxon>Bacillota</taxon>
        <taxon>Bacilli</taxon>
        <taxon>Bacillales</taxon>
        <taxon>Bacillaceae</taxon>
    </lineage>
</organism>
<evidence type="ECO:0000259" key="3">
    <source>
        <dbReference type="PROSITE" id="PS50977"/>
    </source>
</evidence>
<accession>A0A1H9USU5</accession>
<feature type="domain" description="HTH tetR-type" evidence="3">
    <location>
        <begin position="2"/>
        <end position="61"/>
    </location>
</feature>
<dbReference type="STRING" id="1601833.SAMN05518684_108155"/>
<dbReference type="PROSITE" id="PS50977">
    <property type="entry name" value="HTH_TETR_2"/>
    <property type="match status" value="1"/>
</dbReference>
<protein>
    <submittedName>
        <fullName evidence="4">DNA-binding transcriptional regulator, AcrR family</fullName>
    </submittedName>
</protein>
<evidence type="ECO:0000313" key="5">
    <source>
        <dbReference type="Proteomes" id="UP000198571"/>
    </source>
</evidence>
<dbReference type="PANTHER" id="PTHR30055">
    <property type="entry name" value="HTH-TYPE TRANSCRIPTIONAL REGULATOR RUTR"/>
    <property type="match status" value="1"/>
</dbReference>
<gene>
    <name evidence="4" type="ORF">SAMN05518684_108155</name>
</gene>
<dbReference type="PANTHER" id="PTHR30055:SF226">
    <property type="entry name" value="HTH-TYPE TRANSCRIPTIONAL REGULATOR PKSA"/>
    <property type="match status" value="1"/>
</dbReference>
<dbReference type="AlphaFoldDB" id="A0A1H9USU5"/>
<dbReference type="EMBL" id="FOGT01000008">
    <property type="protein sequence ID" value="SES12565.1"/>
    <property type="molecule type" value="Genomic_DNA"/>
</dbReference>
<dbReference type="PRINTS" id="PR00455">
    <property type="entry name" value="HTHTETR"/>
</dbReference>
<name>A0A1H9USU5_9BACI</name>
<evidence type="ECO:0000313" key="4">
    <source>
        <dbReference type="EMBL" id="SES12565.1"/>
    </source>
</evidence>
<evidence type="ECO:0000256" key="2">
    <source>
        <dbReference type="PROSITE-ProRule" id="PRU00335"/>
    </source>
</evidence>
<dbReference type="InterPro" id="IPR001647">
    <property type="entry name" value="HTH_TetR"/>
</dbReference>
<dbReference type="RefSeq" id="WP_093052097.1">
    <property type="nucleotide sequence ID" value="NZ_FOGT01000008.1"/>
</dbReference>
<keyword evidence="5" id="KW-1185">Reference proteome</keyword>
<dbReference type="GO" id="GO:0003700">
    <property type="term" value="F:DNA-binding transcription factor activity"/>
    <property type="evidence" value="ECO:0007669"/>
    <property type="project" value="TreeGrafter"/>
</dbReference>
<dbReference type="GO" id="GO:0000976">
    <property type="term" value="F:transcription cis-regulatory region binding"/>
    <property type="evidence" value="ECO:0007669"/>
    <property type="project" value="TreeGrafter"/>
</dbReference>
<reference evidence="5" key="1">
    <citation type="submission" date="2016-10" db="EMBL/GenBank/DDBJ databases">
        <authorList>
            <person name="Varghese N."/>
            <person name="Submissions S."/>
        </authorList>
    </citation>
    <scope>NUCLEOTIDE SEQUENCE [LARGE SCALE GENOMIC DNA]</scope>
    <source>
        <strain evidence="5">S9</strain>
    </source>
</reference>
<keyword evidence="1 2" id="KW-0238">DNA-binding</keyword>
<dbReference type="InterPro" id="IPR009057">
    <property type="entry name" value="Homeodomain-like_sf"/>
</dbReference>
<dbReference type="Proteomes" id="UP000198571">
    <property type="component" value="Unassembled WGS sequence"/>
</dbReference>
<proteinExistence type="predicted"/>
<dbReference type="InterPro" id="IPR050109">
    <property type="entry name" value="HTH-type_TetR-like_transc_reg"/>
</dbReference>
<dbReference type="SUPFAM" id="SSF46689">
    <property type="entry name" value="Homeodomain-like"/>
    <property type="match status" value="1"/>
</dbReference>